<dbReference type="Proteomes" id="UP000565521">
    <property type="component" value="Unassembled WGS sequence"/>
</dbReference>
<dbReference type="EMBL" id="JABKAU010000009">
    <property type="protein sequence ID" value="NVO30942.1"/>
    <property type="molecule type" value="Genomic_DNA"/>
</dbReference>
<dbReference type="Gene3D" id="3.30.70.260">
    <property type="match status" value="1"/>
</dbReference>
<dbReference type="SUPFAM" id="SSF53850">
    <property type="entry name" value="Periplasmic binding protein-like II"/>
    <property type="match status" value="1"/>
</dbReference>
<comment type="pathway">
    <text evidence="1">Amino-acid biosynthesis; L-phenylalanine biosynthesis; phenylpyruvate from prephenate: step 1/1.</text>
</comment>
<keyword evidence="3" id="KW-0028">Amino-acid biosynthesis</keyword>
<organism evidence="11 12">
    <name type="scientific">Hymenobacter lapidiphilus</name>
    <dbReference type="NCBI Taxonomy" id="2608003"/>
    <lineage>
        <taxon>Bacteria</taxon>
        <taxon>Pseudomonadati</taxon>
        <taxon>Bacteroidota</taxon>
        <taxon>Cytophagia</taxon>
        <taxon>Cytophagales</taxon>
        <taxon>Hymenobacteraceae</taxon>
        <taxon>Hymenobacter</taxon>
    </lineage>
</organism>
<evidence type="ECO:0000259" key="9">
    <source>
        <dbReference type="PROSITE" id="PS51171"/>
    </source>
</evidence>
<name>A0A7Y7U545_9BACT</name>
<sequence length="306" mass="32775">MVAIQGFEGCFHQIAARRYFGAAVAVQPCATFGQLVAAVAEGAVAAGVMAIENSLAGGILPNYALLRRAGLRITGEVYLPIRQHLLSLPGQTLAEVREVHSHPMALLQCADFLGRHPHWQLVETQDTALSARHLRERPRPGRAAVAGELAAELFGLDILAPDIQAEPHNYTRFLVLHRAAAAPFEPRPNKASLYFEAPNVSGGLAQVLTAVAAQGANLSKLQSCPRPGRTWHYYFHADLEFDEPAQLAATLAALVPLTDSLQVLGTYCRGAMELGMHEGAALTLSALARPQNAVVANPKIVVPELL</sequence>
<dbReference type="RefSeq" id="WP_176907866.1">
    <property type="nucleotide sequence ID" value="NZ_JABKAU010000009.1"/>
</dbReference>
<dbReference type="GO" id="GO:0009094">
    <property type="term" value="P:L-phenylalanine biosynthetic process"/>
    <property type="evidence" value="ECO:0007669"/>
    <property type="project" value="UniProtKB-UniPathway"/>
</dbReference>
<dbReference type="CDD" id="cd13631">
    <property type="entry name" value="PBP2_Ct-PDT_like"/>
    <property type="match status" value="1"/>
</dbReference>
<protein>
    <recommendedName>
        <fullName evidence="2">prephenate dehydratase</fullName>
        <ecNumber evidence="2">4.2.1.51</ecNumber>
    </recommendedName>
</protein>
<dbReference type="InterPro" id="IPR002912">
    <property type="entry name" value="ACT_dom"/>
</dbReference>
<evidence type="ECO:0000256" key="6">
    <source>
        <dbReference type="ARBA" id="ARBA00023239"/>
    </source>
</evidence>
<evidence type="ECO:0000256" key="2">
    <source>
        <dbReference type="ARBA" id="ARBA00013147"/>
    </source>
</evidence>
<dbReference type="Pfam" id="PF00800">
    <property type="entry name" value="PDT"/>
    <property type="match status" value="1"/>
</dbReference>
<dbReference type="SUPFAM" id="SSF55021">
    <property type="entry name" value="ACT-like"/>
    <property type="match status" value="1"/>
</dbReference>
<evidence type="ECO:0000256" key="7">
    <source>
        <dbReference type="ARBA" id="ARBA00047848"/>
    </source>
</evidence>
<keyword evidence="6" id="KW-0456">Lyase</keyword>
<evidence type="ECO:0000256" key="5">
    <source>
        <dbReference type="ARBA" id="ARBA00023222"/>
    </source>
</evidence>
<dbReference type="InterPro" id="IPR008242">
    <property type="entry name" value="Chor_mutase/pphenate_deHydtase"/>
</dbReference>
<comment type="catalytic activity">
    <reaction evidence="7">
        <text>prephenate + H(+) = 3-phenylpyruvate + CO2 + H2O</text>
        <dbReference type="Rhea" id="RHEA:21648"/>
        <dbReference type="ChEBI" id="CHEBI:15377"/>
        <dbReference type="ChEBI" id="CHEBI:15378"/>
        <dbReference type="ChEBI" id="CHEBI:16526"/>
        <dbReference type="ChEBI" id="CHEBI:18005"/>
        <dbReference type="ChEBI" id="CHEBI:29934"/>
        <dbReference type="EC" id="4.2.1.51"/>
    </reaction>
</comment>
<comment type="caution">
    <text evidence="11">The sequence shown here is derived from an EMBL/GenBank/DDBJ whole genome shotgun (WGS) entry which is preliminary data.</text>
</comment>
<evidence type="ECO:0000256" key="1">
    <source>
        <dbReference type="ARBA" id="ARBA00004741"/>
    </source>
</evidence>
<dbReference type="InterPro" id="IPR045865">
    <property type="entry name" value="ACT-like_dom_sf"/>
</dbReference>
<evidence type="ECO:0000259" key="10">
    <source>
        <dbReference type="PROSITE" id="PS51671"/>
    </source>
</evidence>
<evidence type="ECO:0000313" key="11">
    <source>
        <dbReference type="EMBL" id="NVO30942.1"/>
    </source>
</evidence>
<keyword evidence="5" id="KW-0584">Phenylalanine biosynthesis</keyword>
<dbReference type="UniPathway" id="UPA00121">
    <property type="reaction ID" value="UER00345"/>
</dbReference>
<dbReference type="PROSITE" id="PS51671">
    <property type="entry name" value="ACT"/>
    <property type="match status" value="1"/>
</dbReference>
<dbReference type="AlphaFoldDB" id="A0A7Y7U545"/>
<proteinExistence type="predicted"/>
<evidence type="ECO:0000256" key="8">
    <source>
        <dbReference type="PIRSR" id="PIRSR001500-2"/>
    </source>
</evidence>
<dbReference type="Gene3D" id="3.40.190.10">
    <property type="entry name" value="Periplasmic binding protein-like II"/>
    <property type="match status" value="2"/>
</dbReference>
<keyword evidence="12" id="KW-1185">Reference proteome</keyword>
<evidence type="ECO:0000256" key="4">
    <source>
        <dbReference type="ARBA" id="ARBA00023141"/>
    </source>
</evidence>
<dbReference type="GO" id="GO:0004664">
    <property type="term" value="F:prephenate dehydratase activity"/>
    <property type="evidence" value="ECO:0007669"/>
    <property type="project" value="UniProtKB-EC"/>
</dbReference>
<feature type="domain" description="Prephenate dehydratase" evidence="9">
    <location>
        <begin position="1"/>
        <end position="178"/>
    </location>
</feature>
<dbReference type="PIRSF" id="PIRSF001500">
    <property type="entry name" value="Chor_mut_pdt_Ppr"/>
    <property type="match status" value="1"/>
</dbReference>
<evidence type="ECO:0000256" key="3">
    <source>
        <dbReference type="ARBA" id="ARBA00022605"/>
    </source>
</evidence>
<keyword evidence="4" id="KW-0057">Aromatic amino acid biosynthesis</keyword>
<dbReference type="PANTHER" id="PTHR21022:SF19">
    <property type="entry name" value="PREPHENATE DEHYDRATASE-RELATED"/>
    <property type="match status" value="1"/>
</dbReference>
<dbReference type="EC" id="4.2.1.51" evidence="2"/>
<dbReference type="PANTHER" id="PTHR21022">
    <property type="entry name" value="PREPHENATE DEHYDRATASE P PROTEIN"/>
    <property type="match status" value="1"/>
</dbReference>
<dbReference type="PROSITE" id="PS51171">
    <property type="entry name" value="PREPHENATE_DEHYDR_3"/>
    <property type="match status" value="1"/>
</dbReference>
<accession>A0A7Y7U545</accession>
<gene>
    <name evidence="11" type="ORF">HW554_06960</name>
</gene>
<evidence type="ECO:0000313" key="12">
    <source>
        <dbReference type="Proteomes" id="UP000565521"/>
    </source>
</evidence>
<feature type="site" description="Essential for prephenate dehydratase activity" evidence="8">
    <location>
        <position position="171"/>
    </location>
</feature>
<dbReference type="GO" id="GO:0005737">
    <property type="term" value="C:cytoplasm"/>
    <property type="evidence" value="ECO:0007669"/>
    <property type="project" value="TreeGrafter"/>
</dbReference>
<dbReference type="InterPro" id="IPR001086">
    <property type="entry name" value="Preph_deHydtase"/>
</dbReference>
<feature type="domain" description="ACT" evidence="10">
    <location>
        <begin position="192"/>
        <end position="268"/>
    </location>
</feature>
<reference evidence="11 12" key="1">
    <citation type="submission" date="2020-05" db="EMBL/GenBank/DDBJ databases">
        <title>Hymenobacter terrestris sp. nov. and Hymenobacter lapidiphilus sp. nov., isolated from regoliths in Antarctica.</title>
        <authorList>
            <person name="Sedlacek I."/>
            <person name="Pantucek R."/>
            <person name="Zeman M."/>
            <person name="Holochova P."/>
            <person name="Kralova S."/>
            <person name="Stankova E."/>
            <person name="Sedo O."/>
            <person name="Micenkova L."/>
            <person name="Svec P."/>
            <person name="Gupta V."/>
            <person name="Sood U."/>
            <person name="Korpole U.S."/>
            <person name="Lal R."/>
        </authorList>
    </citation>
    <scope>NUCLEOTIDE SEQUENCE [LARGE SCALE GENOMIC DNA]</scope>
    <source>
        <strain evidence="11 12">P5342</strain>
    </source>
</reference>